<evidence type="ECO:0000256" key="1">
    <source>
        <dbReference type="ARBA" id="ARBA00001362"/>
    </source>
</evidence>
<comment type="cofactor">
    <cofactor evidence="9">
        <name>Zn(2+)</name>
        <dbReference type="ChEBI" id="CHEBI:29105"/>
    </cofactor>
    <text evidence="9">Binds 1 zinc ion per subunit.</text>
</comment>
<feature type="binding site" evidence="9">
    <location>
        <position position="125"/>
    </location>
    <ligand>
        <name>Zn(2+)</name>
        <dbReference type="ChEBI" id="CHEBI:29105"/>
        <note>catalytic</note>
    </ligand>
</feature>
<proteinExistence type="inferred from homology"/>
<gene>
    <name evidence="11" type="ORF">Cch02nite_17130</name>
</gene>
<dbReference type="PIRSF" id="PIRSF026671">
    <property type="entry name" value="AA_dipeptidase"/>
    <property type="match status" value="1"/>
</dbReference>
<keyword evidence="6 9" id="KW-0224">Dipeptidase</keyword>
<reference evidence="11 12" key="1">
    <citation type="submission" date="2021-01" db="EMBL/GenBank/DDBJ databases">
        <title>Whole genome shotgun sequence of Catellatospora chokoriensis NBRC 107358.</title>
        <authorList>
            <person name="Komaki H."/>
            <person name="Tamura T."/>
        </authorList>
    </citation>
    <scope>NUCLEOTIDE SEQUENCE [LARGE SCALE GENOMIC DNA]</scope>
    <source>
        <strain evidence="11 12">NBRC 107358</strain>
    </source>
</reference>
<dbReference type="HAMAP" id="MF_01924">
    <property type="entry name" value="A_A_dipeptidase"/>
    <property type="match status" value="1"/>
</dbReference>
<dbReference type="SUPFAM" id="SSF55166">
    <property type="entry name" value="Hedgehog/DD-peptidase"/>
    <property type="match status" value="1"/>
</dbReference>
<evidence type="ECO:0000313" key="12">
    <source>
        <dbReference type="Proteomes" id="UP000619293"/>
    </source>
</evidence>
<keyword evidence="2 9" id="KW-0645">Protease</keyword>
<evidence type="ECO:0000256" key="6">
    <source>
        <dbReference type="ARBA" id="ARBA00022997"/>
    </source>
</evidence>
<dbReference type="InterPro" id="IPR000755">
    <property type="entry name" value="A_A_dipeptidase"/>
</dbReference>
<organism evidence="11 12">
    <name type="scientific">Catellatospora chokoriensis</name>
    <dbReference type="NCBI Taxonomy" id="310353"/>
    <lineage>
        <taxon>Bacteria</taxon>
        <taxon>Bacillati</taxon>
        <taxon>Actinomycetota</taxon>
        <taxon>Actinomycetes</taxon>
        <taxon>Micromonosporales</taxon>
        <taxon>Micromonosporaceae</taxon>
        <taxon>Catellatospora</taxon>
    </lineage>
</organism>
<dbReference type="EMBL" id="BONG01000007">
    <property type="protein sequence ID" value="GIF88269.1"/>
    <property type="molecule type" value="Genomic_DNA"/>
</dbReference>
<accession>A0A8J3K4G2</accession>
<sequence length="214" mass="23705">MILLSDRRISAIALGDTGEPMIDLREVPELRIDSRLADPAGAYAHLREGVAHRLLDAQRVLPDGLRLLIVEAYRPLRLQTTYFEDYKAELRAAHPGWDDDRLHTEASKYVSPPDVAPHSTGGTVDLTLCTEQGLELDMGTEVNASPLASADACFTGSPHISATAREHRDLLSIVLSGVGLVNYPTEWWHWSYGDRYWALQTRSAQTRYGPVASV</sequence>
<dbReference type="GO" id="GO:0006508">
    <property type="term" value="P:proteolysis"/>
    <property type="evidence" value="ECO:0007669"/>
    <property type="project" value="UniProtKB-KW"/>
</dbReference>
<dbReference type="Gene3D" id="3.30.1380.10">
    <property type="match status" value="1"/>
</dbReference>
<feature type="active site" description="Proton donor/acceptor" evidence="9">
    <location>
        <position position="186"/>
    </location>
</feature>
<dbReference type="GO" id="GO:0008270">
    <property type="term" value="F:zinc ion binding"/>
    <property type="evidence" value="ECO:0007669"/>
    <property type="project" value="UniProtKB-UniRule"/>
</dbReference>
<evidence type="ECO:0000256" key="2">
    <source>
        <dbReference type="ARBA" id="ARBA00022670"/>
    </source>
</evidence>
<name>A0A8J3K4G2_9ACTN</name>
<keyword evidence="12" id="KW-1185">Reference proteome</keyword>
<dbReference type="EC" id="3.4.13.22" evidence="9 10"/>
<dbReference type="PANTHER" id="PTHR43126">
    <property type="entry name" value="D-ALANYL-D-ALANINE DIPEPTIDASE"/>
    <property type="match status" value="1"/>
</dbReference>
<dbReference type="RefSeq" id="WP_191843817.1">
    <property type="nucleotide sequence ID" value="NZ_BAAALB010000039.1"/>
</dbReference>
<feature type="site" description="Transition state stabilizer" evidence="9">
    <location>
        <position position="74"/>
    </location>
</feature>
<evidence type="ECO:0000256" key="7">
    <source>
        <dbReference type="ARBA" id="ARBA00023049"/>
    </source>
</evidence>
<evidence type="ECO:0000256" key="4">
    <source>
        <dbReference type="ARBA" id="ARBA00022801"/>
    </source>
</evidence>
<keyword evidence="8 10" id="KW-0961">Cell wall biogenesis/degradation</keyword>
<dbReference type="GO" id="GO:0160237">
    <property type="term" value="F:D-Ala-D-Ala dipeptidase activity"/>
    <property type="evidence" value="ECO:0007669"/>
    <property type="project" value="UniProtKB-EC"/>
</dbReference>
<keyword evidence="3 9" id="KW-0479">Metal-binding</keyword>
<keyword evidence="4 9" id="KW-0378">Hydrolase</keyword>
<evidence type="ECO:0000256" key="9">
    <source>
        <dbReference type="HAMAP-Rule" id="MF_01924"/>
    </source>
</evidence>
<comment type="similarity">
    <text evidence="9 10">Belongs to the peptidase M15D family.</text>
</comment>
<dbReference type="InterPro" id="IPR009045">
    <property type="entry name" value="Zn_M74/Hedgehog-like"/>
</dbReference>
<dbReference type="Pfam" id="PF01427">
    <property type="entry name" value="Peptidase_M15"/>
    <property type="match status" value="1"/>
</dbReference>
<comment type="catalytic activity">
    <reaction evidence="1 9 10">
        <text>D-alanyl-D-alanine + H2O = 2 D-alanine</text>
        <dbReference type="Rhea" id="RHEA:20661"/>
        <dbReference type="ChEBI" id="CHEBI:15377"/>
        <dbReference type="ChEBI" id="CHEBI:57416"/>
        <dbReference type="ChEBI" id="CHEBI:57822"/>
        <dbReference type="EC" id="3.4.13.22"/>
    </reaction>
</comment>
<dbReference type="GO" id="GO:0008237">
    <property type="term" value="F:metallopeptidase activity"/>
    <property type="evidence" value="ECO:0007669"/>
    <property type="project" value="UniProtKB-KW"/>
</dbReference>
<dbReference type="Proteomes" id="UP000619293">
    <property type="component" value="Unassembled WGS sequence"/>
</dbReference>
<evidence type="ECO:0000256" key="10">
    <source>
        <dbReference type="PIRNR" id="PIRNR026671"/>
    </source>
</evidence>
<comment type="caution">
    <text evidence="11">The sequence shown here is derived from an EMBL/GenBank/DDBJ whole genome shotgun (WGS) entry which is preliminary data.</text>
</comment>
<evidence type="ECO:0000256" key="3">
    <source>
        <dbReference type="ARBA" id="ARBA00022723"/>
    </source>
</evidence>
<dbReference type="PANTHER" id="PTHR43126:SF2">
    <property type="entry name" value="D-ALANYL-D-ALANINE DIPEPTIDASE"/>
    <property type="match status" value="1"/>
</dbReference>
<comment type="function">
    <text evidence="9 10">Catalyzes hydrolysis of the D-alanyl-D-alanine dipeptide.</text>
</comment>
<evidence type="ECO:0000313" key="11">
    <source>
        <dbReference type="EMBL" id="GIF88269.1"/>
    </source>
</evidence>
<dbReference type="GO" id="GO:0071555">
    <property type="term" value="P:cell wall organization"/>
    <property type="evidence" value="ECO:0007669"/>
    <property type="project" value="UniProtKB-KW"/>
</dbReference>
<keyword evidence="5 9" id="KW-0862">Zinc</keyword>
<dbReference type="CDD" id="cd14843">
    <property type="entry name" value="D-Ala-D-Ala_dipeptidase_like"/>
    <property type="match status" value="1"/>
</dbReference>
<feature type="binding site" evidence="9">
    <location>
        <position position="189"/>
    </location>
    <ligand>
        <name>Zn(2+)</name>
        <dbReference type="ChEBI" id="CHEBI:29105"/>
        <note>catalytic</note>
    </ligand>
</feature>
<evidence type="ECO:0000256" key="5">
    <source>
        <dbReference type="ARBA" id="ARBA00022833"/>
    </source>
</evidence>
<dbReference type="AlphaFoldDB" id="A0A8J3K4G2"/>
<evidence type="ECO:0000256" key="8">
    <source>
        <dbReference type="ARBA" id="ARBA00023316"/>
    </source>
</evidence>
<protein>
    <recommendedName>
        <fullName evidence="9 10">D-alanyl-D-alanine dipeptidase</fullName>
        <shortName evidence="9 10">D-Ala-D-Ala dipeptidase</shortName>
        <ecNumber evidence="9 10">3.4.13.22</ecNumber>
    </recommendedName>
</protein>
<feature type="binding site" evidence="9">
    <location>
        <position position="118"/>
    </location>
    <ligand>
        <name>Zn(2+)</name>
        <dbReference type="ChEBI" id="CHEBI:29105"/>
        <note>catalytic</note>
    </ligand>
</feature>
<keyword evidence="7 9" id="KW-0482">Metalloprotease</keyword>